<protein>
    <submittedName>
        <fullName evidence="2">Uncharacterized protein</fullName>
    </submittedName>
</protein>
<keyword evidence="3" id="KW-1185">Reference proteome</keyword>
<proteinExistence type="predicted"/>
<dbReference type="STRING" id="384616.Pisl_1086"/>
<dbReference type="SUPFAM" id="SSF51998">
    <property type="entry name" value="PFL-like glycyl radical enzymes"/>
    <property type="match status" value="1"/>
</dbReference>
<dbReference type="EMBL" id="CP000504">
    <property type="protein sequence ID" value="ABL88258.1"/>
    <property type="molecule type" value="Genomic_DNA"/>
</dbReference>
<organism evidence="2 3">
    <name type="scientific">Pyrobaculum islandicum (strain DSM 4184 / JCM 9189 / GEO3)</name>
    <dbReference type="NCBI Taxonomy" id="384616"/>
    <lineage>
        <taxon>Archaea</taxon>
        <taxon>Thermoproteota</taxon>
        <taxon>Thermoprotei</taxon>
        <taxon>Thermoproteales</taxon>
        <taxon>Thermoproteaceae</taxon>
        <taxon>Pyrobaculum</taxon>
    </lineage>
</organism>
<dbReference type="AlphaFoldDB" id="A1RTH6"/>
<sequence length="152" mass="16823">MENERDMSRAVFVNLKSGVVRVRKLGIPPFVLKLKKGSISWIRERLQEGAKLKLTFLGIEKRDGEKDPTYGGLYIALVSAREVKPTEPKALVVVDVNRLDHYIKVGLVADGRRGRQAVTKQATRGRPPYDPPPCPGAPEAAPKSLGEGPRER</sequence>
<dbReference type="Proteomes" id="UP000002595">
    <property type="component" value="Chromosome"/>
</dbReference>
<name>A1RTH6_PYRIL</name>
<gene>
    <name evidence="2" type="ordered locus">Pisl_1086</name>
</gene>
<accession>A1RTH6</accession>
<reference evidence="2" key="1">
    <citation type="submission" date="2006-12" db="EMBL/GenBank/DDBJ databases">
        <title>Complete sequence of Pyrobaculum islandicum DSM 4184.</title>
        <authorList>
            <person name="Copeland A."/>
            <person name="Lucas S."/>
            <person name="Lapidus A."/>
            <person name="Barry K."/>
            <person name="Detter J.C."/>
            <person name="Glavina del Rio T."/>
            <person name="Dalin E."/>
            <person name="Tice H."/>
            <person name="Pitluck S."/>
            <person name="Meincke L."/>
            <person name="Brettin T."/>
            <person name="Bruce D."/>
            <person name="Han C."/>
            <person name="Tapia R."/>
            <person name="Gilna P."/>
            <person name="Schmutz J."/>
            <person name="Larimer F."/>
            <person name="Land M."/>
            <person name="Hauser L."/>
            <person name="Kyrpides N."/>
            <person name="Mikhailova N."/>
            <person name="Cozen A.E."/>
            <person name="Fitz-Gibbon S.T."/>
            <person name="House C.H."/>
            <person name="Saltikov C."/>
            <person name="Lowe T."/>
            <person name="Richardson P."/>
        </authorList>
    </citation>
    <scope>NUCLEOTIDE SEQUENCE [LARGE SCALE GENOMIC DNA]</scope>
    <source>
        <strain evidence="2">DSM 4184</strain>
    </source>
</reference>
<evidence type="ECO:0000313" key="3">
    <source>
        <dbReference type="Proteomes" id="UP000002595"/>
    </source>
</evidence>
<dbReference type="HOGENOM" id="CLU_1718281_0_0_2"/>
<feature type="region of interest" description="Disordered" evidence="1">
    <location>
        <begin position="114"/>
        <end position="152"/>
    </location>
</feature>
<dbReference type="eggNOG" id="arCOG00687">
    <property type="taxonomic scope" value="Archaea"/>
</dbReference>
<evidence type="ECO:0000256" key="1">
    <source>
        <dbReference type="SAM" id="MobiDB-lite"/>
    </source>
</evidence>
<evidence type="ECO:0000313" key="2">
    <source>
        <dbReference type="EMBL" id="ABL88258.1"/>
    </source>
</evidence>
<dbReference type="KEGG" id="pis:Pisl_1086"/>